<dbReference type="AlphaFoldDB" id="A0AAV9P1I2"/>
<dbReference type="Gene3D" id="2.170.150.70">
    <property type="match status" value="1"/>
</dbReference>
<reference evidence="1 2" key="1">
    <citation type="submission" date="2023-08" db="EMBL/GenBank/DDBJ databases">
        <title>Black Yeasts Isolated from many extreme environments.</title>
        <authorList>
            <person name="Coleine C."/>
            <person name="Stajich J.E."/>
            <person name="Selbmann L."/>
        </authorList>
    </citation>
    <scope>NUCLEOTIDE SEQUENCE [LARGE SCALE GENOMIC DNA]</scope>
    <source>
        <strain evidence="1 2">CCFEE 5935</strain>
    </source>
</reference>
<organism evidence="1 2">
    <name type="scientific">Saxophila tyrrhenica</name>
    <dbReference type="NCBI Taxonomy" id="1690608"/>
    <lineage>
        <taxon>Eukaryota</taxon>
        <taxon>Fungi</taxon>
        <taxon>Dikarya</taxon>
        <taxon>Ascomycota</taxon>
        <taxon>Pezizomycotina</taxon>
        <taxon>Dothideomycetes</taxon>
        <taxon>Dothideomycetidae</taxon>
        <taxon>Mycosphaerellales</taxon>
        <taxon>Extremaceae</taxon>
        <taxon>Saxophila</taxon>
    </lineage>
</organism>
<dbReference type="RefSeq" id="XP_064656337.1">
    <property type="nucleotide sequence ID" value="XM_064805232.1"/>
</dbReference>
<accession>A0AAV9P1I2</accession>
<dbReference type="Proteomes" id="UP001337655">
    <property type="component" value="Unassembled WGS sequence"/>
</dbReference>
<evidence type="ECO:0000313" key="2">
    <source>
        <dbReference type="Proteomes" id="UP001337655"/>
    </source>
</evidence>
<sequence>MTISPPLYPEETEGKEQYTAVECHCSHCERQGAISAHPKVKNIEFTQGLEHKGEYLMGPKKNPHWYCTKCHCFLATDLSWIMENVFKDENRMTINLRMLKDCDLSKIQRKQLYFMKDAPPKYEIS</sequence>
<proteinExistence type="predicted"/>
<evidence type="ECO:0000313" key="1">
    <source>
        <dbReference type="EMBL" id="KAK5166455.1"/>
    </source>
</evidence>
<name>A0AAV9P1I2_9PEZI</name>
<evidence type="ECO:0008006" key="3">
    <source>
        <dbReference type="Google" id="ProtNLM"/>
    </source>
</evidence>
<gene>
    <name evidence="1" type="ORF">LTR77_007998</name>
</gene>
<dbReference type="EMBL" id="JAVRRT010000013">
    <property type="protein sequence ID" value="KAK5166455.1"/>
    <property type="molecule type" value="Genomic_DNA"/>
</dbReference>
<dbReference type="GeneID" id="89929332"/>
<keyword evidence="2" id="KW-1185">Reference proteome</keyword>
<protein>
    <recommendedName>
        <fullName evidence="3">CENP-V/GFA domain-containing protein</fullName>
    </recommendedName>
</protein>
<dbReference type="SUPFAM" id="SSF51316">
    <property type="entry name" value="Mss4-like"/>
    <property type="match status" value="1"/>
</dbReference>
<comment type="caution">
    <text evidence="1">The sequence shown here is derived from an EMBL/GenBank/DDBJ whole genome shotgun (WGS) entry which is preliminary data.</text>
</comment>
<dbReference type="InterPro" id="IPR011057">
    <property type="entry name" value="Mss4-like_sf"/>
</dbReference>